<organism evidence="2 3">
    <name type="scientific">Nephila pilipes</name>
    <name type="common">Giant wood spider</name>
    <name type="synonym">Nephila maculata</name>
    <dbReference type="NCBI Taxonomy" id="299642"/>
    <lineage>
        <taxon>Eukaryota</taxon>
        <taxon>Metazoa</taxon>
        <taxon>Ecdysozoa</taxon>
        <taxon>Arthropoda</taxon>
        <taxon>Chelicerata</taxon>
        <taxon>Arachnida</taxon>
        <taxon>Araneae</taxon>
        <taxon>Araneomorphae</taxon>
        <taxon>Entelegynae</taxon>
        <taxon>Araneoidea</taxon>
        <taxon>Nephilidae</taxon>
        <taxon>Nephila</taxon>
    </lineage>
</organism>
<dbReference type="GO" id="GO:0005615">
    <property type="term" value="C:extracellular space"/>
    <property type="evidence" value="ECO:0007669"/>
    <property type="project" value="TreeGrafter"/>
</dbReference>
<keyword evidence="1" id="KW-0472">Membrane</keyword>
<evidence type="ECO:0000256" key="1">
    <source>
        <dbReference type="SAM" id="Phobius"/>
    </source>
</evidence>
<dbReference type="SUPFAM" id="SSF53649">
    <property type="entry name" value="Alkaline phosphatase-like"/>
    <property type="match status" value="1"/>
</dbReference>
<reference evidence="2" key="1">
    <citation type="submission" date="2020-08" db="EMBL/GenBank/DDBJ databases">
        <title>Multicomponent nature underlies the extraordinary mechanical properties of spider dragline silk.</title>
        <authorList>
            <person name="Kono N."/>
            <person name="Nakamura H."/>
            <person name="Mori M."/>
            <person name="Yoshida Y."/>
            <person name="Ohtoshi R."/>
            <person name="Malay A.D."/>
            <person name="Moran D.A.P."/>
            <person name="Tomita M."/>
            <person name="Numata K."/>
            <person name="Arakawa K."/>
        </authorList>
    </citation>
    <scope>NUCLEOTIDE SEQUENCE</scope>
</reference>
<dbReference type="PANTHER" id="PTHR10974:SF1">
    <property type="entry name" value="FI08016P-RELATED"/>
    <property type="match status" value="1"/>
</dbReference>
<keyword evidence="3" id="KW-1185">Reference proteome</keyword>
<gene>
    <name evidence="2" type="primary">NCL1_56404</name>
    <name evidence="2" type="ORF">NPIL_483021</name>
</gene>
<dbReference type="OrthoDB" id="6412279at2759"/>
<name>A0A8X6QG90_NEPPI</name>
<dbReference type="AlphaFoldDB" id="A0A8X6QG90"/>
<evidence type="ECO:0000313" key="3">
    <source>
        <dbReference type="Proteomes" id="UP000887013"/>
    </source>
</evidence>
<dbReference type="Pfam" id="PF02995">
    <property type="entry name" value="DUF229"/>
    <property type="match status" value="1"/>
</dbReference>
<dbReference type="PANTHER" id="PTHR10974">
    <property type="entry name" value="FI08016P-RELATED"/>
    <property type="match status" value="1"/>
</dbReference>
<dbReference type="Gene3D" id="3.40.720.10">
    <property type="entry name" value="Alkaline Phosphatase, subunit A"/>
    <property type="match status" value="1"/>
</dbReference>
<dbReference type="CDD" id="cd16021">
    <property type="entry name" value="ALP_like"/>
    <property type="match status" value="1"/>
</dbReference>
<dbReference type="InterPro" id="IPR017850">
    <property type="entry name" value="Alkaline_phosphatase_core_sf"/>
</dbReference>
<dbReference type="FunFam" id="3.40.720.10:FF:000017">
    <property type="entry name" value="Predicted protein"/>
    <property type="match status" value="1"/>
</dbReference>
<accession>A0A8X6QG90</accession>
<dbReference type="EMBL" id="BMAW01125369">
    <property type="protein sequence ID" value="GFU12034.1"/>
    <property type="molecule type" value="Genomic_DNA"/>
</dbReference>
<feature type="transmembrane region" description="Helical" evidence="1">
    <location>
        <begin position="12"/>
        <end position="30"/>
    </location>
</feature>
<evidence type="ECO:0000313" key="2">
    <source>
        <dbReference type="EMBL" id="GFU12034.1"/>
    </source>
</evidence>
<dbReference type="Proteomes" id="UP000887013">
    <property type="component" value="Unassembled WGS sequence"/>
</dbReference>
<comment type="caution">
    <text evidence="2">The sequence shown here is derived from an EMBL/GenBank/DDBJ whole genome shotgun (WGS) entry which is preliminary data.</text>
</comment>
<protein>
    <submittedName>
        <fullName evidence="2">Uncharacterized protein</fullName>
    </submittedName>
</protein>
<sequence>MAAFIRRRRFTVLILICFVSLFVFGWYSIIRNTKKINEMHSTYVNEIIRYRFQSSDLSKEHISSPTSKPELHYDDIDMEKLQIQTYPHKSPEFLNLHPSIQQKNEDKSLERQIEELFKLFDSSENEENKVTLAFKRLPDVQQWEPEESTNENVAPTTPVGTYTGQDIFSPIETVTKPSTTPVIGNYIMKSYPKTVSGSTNPNGLPEVLATSDPSLILDTPGCQIPKLDPWDPSVKNLIELQDPFICPGPPLFMRPSPDGSIRLNETVLREYYDMRPNELVCHYQPYYRVHEEEYSKRENSFVAGNASILKFGVPLKEDYVGVGCEIQNSTFEQFFPLVSLKEKVEKQRSSKTPPTPRLNVILAGIDSVSKLNFLRHFQKTHAFLHEKLTPFEMNGYTKVGDNTFPNLVPMLTGHFVEHYWNESLKNTMFFDDVDLIWKDYAERGYRTFFAEDSPYTGTFNFIKRGFYDPPTDYYFRPLALAMEFSELKKNPVQSFCFNSQIEPDIIYDYLKDFLRAMGTRPHFAFAMVSTMTHDVLNYAGWADEPTLHLLEDLSDMGALNNSFFVLFSDHGIRFGDIRLTYIGKFEERMPLMYIHFPKWFLDQYPDYAKNLRINQNRLMTLFDIHATMVHLLDLTKSAEERSAVTLGQSLLEEISPNRTCDDANILSHWCPCQTLEAVAANSSEAIKASKAIVNDINSKLIPHSGICETLEVDKIIDARVGQANDLILRYLQSENLVVNRTIVLGDRVEPIADYMITLVAKPGGAVFEGTVRHYPDNNSYQVLGISRISLYGTTSWCVDSQKMKLFCYCKVQQPS</sequence>
<proteinExistence type="predicted"/>
<keyword evidence="1" id="KW-0812">Transmembrane</keyword>
<keyword evidence="1" id="KW-1133">Transmembrane helix</keyword>
<dbReference type="InterPro" id="IPR004245">
    <property type="entry name" value="DUF229"/>
</dbReference>